<dbReference type="Proteomes" id="UP000587002">
    <property type="component" value="Unassembled WGS sequence"/>
</dbReference>
<feature type="region of interest" description="Disordered" evidence="1">
    <location>
        <begin position="18"/>
        <end position="54"/>
    </location>
</feature>
<dbReference type="PROSITE" id="PS51257">
    <property type="entry name" value="PROKAR_LIPOPROTEIN"/>
    <property type="match status" value="1"/>
</dbReference>
<dbReference type="AlphaFoldDB" id="A0A853AD68"/>
<keyword evidence="3" id="KW-1185">Reference proteome</keyword>
<accession>A0A853AD68</accession>
<evidence type="ECO:0000313" key="2">
    <source>
        <dbReference type="EMBL" id="NYI82414.1"/>
    </source>
</evidence>
<dbReference type="EMBL" id="JACCFJ010000001">
    <property type="protein sequence ID" value="NYI82414.1"/>
    <property type="molecule type" value="Genomic_DNA"/>
</dbReference>
<name>A0A853AD68_9PSEU</name>
<gene>
    <name evidence="2" type="ORF">HNR68_001044</name>
</gene>
<evidence type="ECO:0008006" key="4">
    <source>
        <dbReference type="Google" id="ProtNLM"/>
    </source>
</evidence>
<proteinExistence type="predicted"/>
<dbReference type="Pfam" id="PF12079">
    <property type="entry name" value="DUF3558"/>
    <property type="match status" value="1"/>
</dbReference>
<protein>
    <recommendedName>
        <fullName evidence="4">DUF3558 domain-containing protein</fullName>
    </recommendedName>
</protein>
<dbReference type="InterPro" id="IPR024520">
    <property type="entry name" value="DUF3558"/>
</dbReference>
<feature type="compositionally biased region" description="Low complexity" evidence="1">
    <location>
        <begin position="25"/>
        <end position="47"/>
    </location>
</feature>
<comment type="caution">
    <text evidence="2">The sequence shown here is derived from an EMBL/GenBank/DDBJ whole genome shotgun (WGS) entry which is preliminary data.</text>
</comment>
<sequence length="186" mass="19340">MRRAAWLAAAALVVVAGCSSEQPQPAEVPSTSATSAEESATESEAPSMTREVPPEQRVRLAELSAEQLCGLLTPADLEALAFPAEAGQPREIDPDPPTRGCRYDAVSGGRSVLVAAQRAGFAELGREEVDLGGAPATRTLRASDCTVYVAVTDATLQVSVAAAETDVDDCRTAERVAAHVVPALVR</sequence>
<organism evidence="2 3">
    <name type="scientific">Saccharopolyspora hordei</name>
    <dbReference type="NCBI Taxonomy" id="1838"/>
    <lineage>
        <taxon>Bacteria</taxon>
        <taxon>Bacillati</taxon>
        <taxon>Actinomycetota</taxon>
        <taxon>Actinomycetes</taxon>
        <taxon>Pseudonocardiales</taxon>
        <taxon>Pseudonocardiaceae</taxon>
        <taxon>Saccharopolyspora</taxon>
    </lineage>
</organism>
<evidence type="ECO:0000256" key="1">
    <source>
        <dbReference type="SAM" id="MobiDB-lite"/>
    </source>
</evidence>
<evidence type="ECO:0000313" key="3">
    <source>
        <dbReference type="Proteomes" id="UP000587002"/>
    </source>
</evidence>
<dbReference type="RefSeq" id="WP_179718182.1">
    <property type="nucleotide sequence ID" value="NZ_BAABFH010000001.1"/>
</dbReference>
<reference evidence="2 3" key="1">
    <citation type="submission" date="2020-07" db="EMBL/GenBank/DDBJ databases">
        <title>Sequencing the genomes of 1000 actinobacteria strains.</title>
        <authorList>
            <person name="Klenk H.-P."/>
        </authorList>
    </citation>
    <scope>NUCLEOTIDE SEQUENCE [LARGE SCALE GENOMIC DNA]</scope>
    <source>
        <strain evidence="2 3">DSM 44065</strain>
    </source>
</reference>